<dbReference type="AlphaFoldDB" id="A0A1B2I5R4"/>
<keyword evidence="2" id="KW-1185">Reference proteome</keyword>
<dbReference type="EMBL" id="CP016757">
    <property type="protein sequence ID" value="ANZ45318.1"/>
    <property type="molecule type" value="Genomic_DNA"/>
</dbReference>
<evidence type="ECO:0000313" key="2">
    <source>
        <dbReference type="Proteomes" id="UP000093044"/>
    </source>
</evidence>
<dbReference type="STRING" id="1197717.BED41_09710"/>
<name>A0A1B2I5R4_9BACT</name>
<dbReference type="RefSeq" id="WP_066745374.1">
    <property type="nucleotide sequence ID" value="NZ_CP016757.1"/>
</dbReference>
<dbReference type="OrthoDB" id="4731at2"/>
<evidence type="ECO:0000313" key="1">
    <source>
        <dbReference type="EMBL" id="ANZ45318.1"/>
    </source>
</evidence>
<accession>A0A1B2I5R4</accession>
<sequence length="303" mass="34001">MVECLAALTLASFILSLFFTPVKNALYAYRLYNDRRIAESRICTVGAVLRIPVFYCALGIPLDAGEYKKSFGSNLSSPFSWNGPISVIQGRDGKADGCLRLAYGCPEPCRTLREYNAGKADSSFRFDAAANQNYFALDLHDKSQSVKNWVLFENCVPRRTPLVVTRASGSELQLKTLSADEAVVPKGDRLLLFRAVECWALNDRLYTKDFRTTGDQPRENGVCDIRFYLNDDRSRLTVCLIVRGDDDSLAPGRVVGAEKCPEELLSQWRGRSRYVLYCARFTWPILNNRAQQLRGMAYNGGNA</sequence>
<reference evidence="1" key="1">
    <citation type="submission" date="2016-08" db="EMBL/GenBank/DDBJ databases">
        <title>Complete genome of Cloacibacillus porcorum.</title>
        <authorList>
            <person name="Looft T."/>
            <person name="Bayles D.O."/>
            <person name="Alt D.P."/>
        </authorList>
    </citation>
    <scope>NUCLEOTIDE SEQUENCE [LARGE SCALE GENOMIC DNA]</scope>
    <source>
        <strain evidence="1">CL-84</strain>
    </source>
</reference>
<organism evidence="1 2">
    <name type="scientific">Cloacibacillus porcorum</name>
    <dbReference type="NCBI Taxonomy" id="1197717"/>
    <lineage>
        <taxon>Bacteria</taxon>
        <taxon>Thermotogati</taxon>
        <taxon>Synergistota</taxon>
        <taxon>Synergistia</taxon>
        <taxon>Synergistales</taxon>
        <taxon>Synergistaceae</taxon>
        <taxon>Cloacibacillus</taxon>
    </lineage>
</organism>
<dbReference type="GeneID" id="83058123"/>
<dbReference type="Proteomes" id="UP000093044">
    <property type="component" value="Chromosome"/>
</dbReference>
<dbReference type="KEGG" id="cpor:BED41_09710"/>
<protein>
    <submittedName>
        <fullName evidence="1">Uncharacterized protein</fullName>
    </submittedName>
</protein>
<proteinExistence type="predicted"/>
<gene>
    <name evidence="1" type="ORF">BED41_09710</name>
</gene>